<proteinExistence type="inferred from homology"/>
<organism evidence="10 11">
    <name type="scientific">Abrus precatorius</name>
    <name type="common">Indian licorice</name>
    <name type="synonym">Glycine abrus</name>
    <dbReference type="NCBI Taxonomy" id="3816"/>
    <lineage>
        <taxon>Eukaryota</taxon>
        <taxon>Viridiplantae</taxon>
        <taxon>Streptophyta</taxon>
        <taxon>Embryophyta</taxon>
        <taxon>Tracheophyta</taxon>
        <taxon>Spermatophyta</taxon>
        <taxon>Magnoliopsida</taxon>
        <taxon>eudicotyledons</taxon>
        <taxon>Gunneridae</taxon>
        <taxon>Pentapetalae</taxon>
        <taxon>rosids</taxon>
        <taxon>fabids</taxon>
        <taxon>Fabales</taxon>
        <taxon>Fabaceae</taxon>
        <taxon>Papilionoideae</taxon>
        <taxon>50 kb inversion clade</taxon>
        <taxon>NPAAA clade</taxon>
        <taxon>indigoferoid/millettioid clade</taxon>
        <taxon>Abreae</taxon>
        <taxon>Abrus</taxon>
    </lineage>
</organism>
<dbReference type="Proteomes" id="UP000694853">
    <property type="component" value="Unplaced"/>
</dbReference>
<dbReference type="GO" id="GO:0019915">
    <property type="term" value="P:lipid storage"/>
    <property type="evidence" value="ECO:0007669"/>
    <property type="project" value="TreeGrafter"/>
</dbReference>
<evidence type="ECO:0000256" key="9">
    <source>
        <dbReference type="SAM" id="Phobius"/>
    </source>
</evidence>
<evidence type="ECO:0000256" key="1">
    <source>
        <dbReference type="ARBA" id="ARBA00002582"/>
    </source>
</evidence>
<evidence type="ECO:0000256" key="7">
    <source>
        <dbReference type="ARBA" id="ARBA00022989"/>
    </source>
</evidence>
<evidence type="ECO:0000256" key="3">
    <source>
        <dbReference type="ARBA" id="ARBA00004502"/>
    </source>
</evidence>
<evidence type="ECO:0000256" key="4">
    <source>
        <dbReference type="ARBA" id="ARBA00010858"/>
    </source>
</evidence>
<dbReference type="GO" id="GO:0048608">
    <property type="term" value="P:reproductive structure development"/>
    <property type="evidence" value="ECO:0007669"/>
    <property type="project" value="UniProtKB-ARBA"/>
</dbReference>
<dbReference type="GeneID" id="113874600"/>
<dbReference type="AlphaFoldDB" id="A0A8B8ML34"/>
<dbReference type="GO" id="GO:0016020">
    <property type="term" value="C:membrane"/>
    <property type="evidence" value="ECO:0007669"/>
    <property type="project" value="UniProtKB-SubCell"/>
</dbReference>
<evidence type="ECO:0000256" key="6">
    <source>
        <dbReference type="ARBA" id="ARBA00022692"/>
    </source>
</evidence>
<evidence type="ECO:0000313" key="11">
    <source>
        <dbReference type="RefSeq" id="XP_027368618.1"/>
    </source>
</evidence>
<comment type="function">
    <text evidence="1">May have a structural role to stabilize the lipid body during desiccation of the seed by preventing coalescence of the oil. Probably interacts with both lipid and phospholipid moieties of lipid bodies. May also provide recognition signals for specific lipase anchorage in lipolysis during seedling growth.</text>
</comment>
<dbReference type="Pfam" id="PF01277">
    <property type="entry name" value="Oleosin"/>
    <property type="match status" value="1"/>
</dbReference>
<feature type="transmembrane region" description="Helical" evidence="9">
    <location>
        <begin position="44"/>
        <end position="65"/>
    </location>
</feature>
<accession>A0A8B8ML34</accession>
<evidence type="ECO:0000256" key="5">
    <source>
        <dbReference type="ARBA" id="ARBA00022677"/>
    </source>
</evidence>
<dbReference type="KEGG" id="aprc:113874600"/>
<protein>
    <submittedName>
        <fullName evidence="11">Oleosin S1-2</fullName>
    </submittedName>
</protein>
<feature type="transmembrane region" description="Helical" evidence="9">
    <location>
        <begin position="17"/>
        <end position="37"/>
    </location>
</feature>
<reference evidence="11" key="2">
    <citation type="submission" date="2025-08" db="UniProtKB">
        <authorList>
            <consortium name="RefSeq"/>
        </authorList>
    </citation>
    <scope>IDENTIFICATION</scope>
    <source>
        <tissue evidence="11">Young leaves</tissue>
    </source>
</reference>
<evidence type="ECO:0000256" key="2">
    <source>
        <dbReference type="ARBA" id="ARBA00004141"/>
    </source>
</evidence>
<evidence type="ECO:0000256" key="8">
    <source>
        <dbReference type="ARBA" id="ARBA00023136"/>
    </source>
</evidence>
<dbReference type="PANTHER" id="PTHR33203:SF37">
    <property type="entry name" value="GLYCINE-RICH PROTEIN _ OLEOSIN"/>
    <property type="match status" value="1"/>
</dbReference>
<dbReference type="GO" id="GO:0009791">
    <property type="term" value="P:post-embryonic development"/>
    <property type="evidence" value="ECO:0007669"/>
    <property type="project" value="UniProtKB-ARBA"/>
</dbReference>
<dbReference type="GO" id="GO:0012511">
    <property type="term" value="C:monolayer-surrounded lipid storage body"/>
    <property type="evidence" value="ECO:0007669"/>
    <property type="project" value="InterPro"/>
</dbReference>
<dbReference type="InterPro" id="IPR000136">
    <property type="entry name" value="Oleosin"/>
</dbReference>
<dbReference type="PANTHER" id="PTHR33203">
    <property type="entry name" value="OLEOSIN"/>
    <property type="match status" value="1"/>
</dbReference>
<keyword evidence="5" id="KW-0551">Lipid droplet</keyword>
<feature type="transmembrane region" description="Helical" evidence="9">
    <location>
        <begin position="71"/>
        <end position="96"/>
    </location>
</feature>
<keyword evidence="8 9" id="KW-0472">Membrane</keyword>
<name>A0A8B8ML34_ABRPR</name>
<gene>
    <name evidence="11" type="primary">LOC113874600</name>
</gene>
<sequence>MADYNQQVQFGHQPRQLSIMTVLSASVAAIAIGGPMLAMMGFSFLVSTTLLVVCSPLFLLFSPLLVGVGLVFVGTLVGFALATVMALTGLSIFGWLTREIRVRIGGLSKLREQPHIMKRKRGDYWTDNFATNTA</sequence>
<evidence type="ECO:0000313" key="10">
    <source>
        <dbReference type="Proteomes" id="UP000694853"/>
    </source>
</evidence>
<dbReference type="RefSeq" id="XP_027368618.1">
    <property type="nucleotide sequence ID" value="XM_027512817.1"/>
</dbReference>
<keyword evidence="7 9" id="KW-1133">Transmembrane helix</keyword>
<keyword evidence="10" id="KW-1185">Reference proteome</keyword>
<keyword evidence="6 9" id="KW-0812">Transmembrane</keyword>
<reference evidence="10" key="1">
    <citation type="journal article" date="2019" name="Toxins">
        <title>Detection of Abrin-Like and Prepropulchellin-Like Toxin Genes and Transcripts Using Whole Genome Sequencing and Full-Length Transcript Sequencing of Abrus precatorius.</title>
        <authorList>
            <person name="Hovde B.T."/>
            <person name="Daligault H.E."/>
            <person name="Hanschen E.R."/>
            <person name="Kunde Y.A."/>
            <person name="Johnson M.B."/>
            <person name="Starkenburg S.R."/>
            <person name="Johnson S.L."/>
        </authorList>
    </citation>
    <scope>NUCLEOTIDE SEQUENCE [LARGE SCALE GENOMIC DNA]</scope>
</reference>
<comment type="similarity">
    <text evidence="4">Belongs to the oleosin family.</text>
</comment>
<comment type="subcellular location">
    <subcellularLocation>
        <location evidence="3">Lipid droplet</location>
    </subcellularLocation>
    <subcellularLocation>
        <location evidence="2">Membrane</location>
        <topology evidence="2">Multi-pass membrane protein</topology>
    </subcellularLocation>
</comment>
<dbReference type="OrthoDB" id="1428009at2759"/>